<protein>
    <submittedName>
        <fullName evidence="2">Phenol degradation protein meta</fullName>
    </submittedName>
</protein>
<dbReference type="Proteomes" id="UP000593970">
    <property type="component" value="Plasmid pUW774mp"/>
</dbReference>
<name>A0AA92QD57_RALSL</name>
<proteinExistence type="predicted"/>
<accession>A0AA92QD57</accession>
<dbReference type="AlphaFoldDB" id="A0AA92QD57"/>
<gene>
    <name evidence="2" type="ORF">HF909_21175</name>
</gene>
<dbReference type="Pfam" id="PF13557">
    <property type="entry name" value="Phenol_MetA_deg"/>
    <property type="match status" value="1"/>
</dbReference>
<sequence length="321" mass="34865">MTLKSLKLLKTTLLAACLGAGAGTAWAYDQPSVNMGGTSFFDGAPLPGGPGFYFVEYLTHYSASRMMDNGGNTAAAPPSQKFDLTVPVSQLIYVPEGARWGNTQLGFQALLPWVAQASVNDGMGNAALKGERGIGDLSAGVWLQFDPIMGEQGPLFSQRFELQVIAPTGHYDRTAAVSPGSNFWSFDPYWAVTVWASPKLSFSGRFNYLWNARNSDPNAAFGSGATSTQAGQTLHGNFAVEYEIRQGLVAGLSGYWLKQISDTRVNGVAVPGRREQVVALGPAAMVALSPKDFLFFNYYREFAARNRTQGDKFQVRYDHHF</sequence>
<keyword evidence="1" id="KW-0732">Signal</keyword>
<geneLocation type="plasmid" evidence="2 3">
    <name>pUW774mp</name>
</geneLocation>
<evidence type="ECO:0000313" key="2">
    <source>
        <dbReference type="EMBL" id="QOK98925.1"/>
    </source>
</evidence>
<keyword evidence="2" id="KW-0614">Plasmid</keyword>
<dbReference type="EMBL" id="CP051170">
    <property type="protein sequence ID" value="QOK98925.1"/>
    <property type="molecule type" value="Genomic_DNA"/>
</dbReference>
<feature type="chain" id="PRO_5041637429" evidence="1">
    <location>
        <begin position="28"/>
        <end position="321"/>
    </location>
</feature>
<feature type="signal peptide" evidence="1">
    <location>
        <begin position="1"/>
        <end position="27"/>
    </location>
</feature>
<evidence type="ECO:0000256" key="1">
    <source>
        <dbReference type="SAM" id="SignalP"/>
    </source>
</evidence>
<reference evidence="3" key="1">
    <citation type="submission" date="2020-04" db="EMBL/GenBank/DDBJ databases">
        <title>Ralstonia solanacearum UW576, UW763, UW773, and UW774.</title>
        <authorList>
            <person name="Steidl O."/>
            <person name="Truchon A."/>
            <person name="Allen C."/>
        </authorList>
    </citation>
    <scope>NUCLEOTIDE SEQUENCE [LARGE SCALE GENOMIC DNA]</scope>
    <source>
        <strain evidence="3">UW774</strain>
        <plasmid evidence="3">pUW774mp</plasmid>
    </source>
</reference>
<evidence type="ECO:0000313" key="3">
    <source>
        <dbReference type="Proteomes" id="UP000593970"/>
    </source>
</evidence>
<dbReference type="InterPro" id="IPR025737">
    <property type="entry name" value="FApF"/>
</dbReference>
<organism evidence="2 3">
    <name type="scientific">Ralstonia solanacearum</name>
    <name type="common">Pseudomonas solanacearum</name>
    <dbReference type="NCBI Taxonomy" id="305"/>
    <lineage>
        <taxon>Bacteria</taxon>
        <taxon>Pseudomonadati</taxon>
        <taxon>Pseudomonadota</taxon>
        <taxon>Betaproteobacteria</taxon>
        <taxon>Burkholderiales</taxon>
        <taxon>Burkholderiaceae</taxon>
        <taxon>Ralstonia</taxon>
        <taxon>Ralstonia solanacearum species complex</taxon>
    </lineage>
</organism>